<name>A0A8K0TMW6_9PEZI</name>
<sequence>MSFSLPGPLQEGVPDPVEVAAASAKAAKAGPTIAAGRAEVDKVWNHYETYGLKWYVCHTRHSDHQACPPYRIGLTQWIIGRSSKYAWVVAHALKLKKQGKRLLIYHD</sequence>
<keyword evidence="2" id="KW-1185">Reference proteome</keyword>
<gene>
    <name evidence="1" type="ORF">B0T11DRAFT_292533</name>
</gene>
<reference evidence="1" key="1">
    <citation type="journal article" date="2021" name="Nat. Commun.">
        <title>Genetic determinants of endophytism in the Arabidopsis root mycobiome.</title>
        <authorList>
            <person name="Mesny F."/>
            <person name="Miyauchi S."/>
            <person name="Thiergart T."/>
            <person name="Pickel B."/>
            <person name="Atanasova L."/>
            <person name="Karlsson M."/>
            <person name="Huettel B."/>
            <person name="Barry K.W."/>
            <person name="Haridas S."/>
            <person name="Chen C."/>
            <person name="Bauer D."/>
            <person name="Andreopoulos W."/>
            <person name="Pangilinan J."/>
            <person name="LaButti K."/>
            <person name="Riley R."/>
            <person name="Lipzen A."/>
            <person name="Clum A."/>
            <person name="Drula E."/>
            <person name="Henrissat B."/>
            <person name="Kohler A."/>
            <person name="Grigoriev I.V."/>
            <person name="Martin F.M."/>
            <person name="Hacquard S."/>
        </authorList>
    </citation>
    <scope>NUCLEOTIDE SEQUENCE</scope>
    <source>
        <strain evidence="1">MPI-CAGE-AT-0016</strain>
    </source>
</reference>
<comment type="caution">
    <text evidence="1">The sequence shown here is derived from an EMBL/GenBank/DDBJ whole genome shotgun (WGS) entry which is preliminary data.</text>
</comment>
<protein>
    <submittedName>
        <fullName evidence="1">Uncharacterized protein</fullName>
    </submittedName>
</protein>
<dbReference type="Proteomes" id="UP000813385">
    <property type="component" value="Unassembled WGS sequence"/>
</dbReference>
<dbReference type="AlphaFoldDB" id="A0A8K0TMW6"/>
<evidence type="ECO:0000313" key="2">
    <source>
        <dbReference type="Proteomes" id="UP000813385"/>
    </source>
</evidence>
<organism evidence="1 2">
    <name type="scientific">Plectosphaerella cucumerina</name>
    <dbReference type="NCBI Taxonomy" id="40658"/>
    <lineage>
        <taxon>Eukaryota</taxon>
        <taxon>Fungi</taxon>
        <taxon>Dikarya</taxon>
        <taxon>Ascomycota</taxon>
        <taxon>Pezizomycotina</taxon>
        <taxon>Sordariomycetes</taxon>
        <taxon>Hypocreomycetidae</taxon>
        <taxon>Glomerellales</taxon>
        <taxon>Plectosphaerellaceae</taxon>
        <taxon>Plectosphaerella</taxon>
    </lineage>
</organism>
<evidence type="ECO:0000313" key="1">
    <source>
        <dbReference type="EMBL" id="KAH7374740.1"/>
    </source>
</evidence>
<accession>A0A8K0TMW6</accession>
<proteinExistence type="predicted"/>
<dbReference type="EMBL" id="JAGPXD010000001">
    <property type="protein sequence ID" value="KAH7374740.1"/>
    <property type="molecule type" value="Genomic_DNA"/>
</dbReference>